<sequence>MAFRIAWAQPGGCSVYIFDFESEFPDLGPRLAPKAASHRCRLEGLATGGGPLFKRSALLSDRLAAMHVARGILPFQFAQHSGAWWLAQALAASPNRVTNISAADVVFVDDSCYAAWSEAKAHHHGNWGSDEELYVDPDLFLDEAYGRLVRHPAFVVSGGATWVLYHSHPNVGATPSQACRPELLASLHFVVEPYVRIKCRGPLDRALMVPYASNLLLYPAYLGGGGAAASAGAGEGRVHTAAATAATAAEKRRETLVHFRATCVGDRPGKLLRRALASALGNASGCVVSCASMGWEQDMLQEMAASRFCLVPQGDSFSSRRAF</sequence>
<evidence type="ECO:0000313" key="2">
    <source>
        <dbReference type="Proteomes" id="UP000075714"/>
    </source>
</evidence>
<accession>A0A150GNC6</accession>
<gene>
    <name evidence="1" type="ORF">GPECTOR_14g102</name>
</gene>
<keyword evidence="2" id="KW-1185">Reference proteome</keyword>
<dbReference type="STRING" id="33097.A0A150GNC6"/>
<comment type="caution">
    <text evidence="1">The sequence shown here is derived from an EMBL/GenBank/DDBJ whole genome shotgun (WGS) entry which is preliminary data.</text>
</comment>
<dbReference type="EMBL" id="LSYV01000015">
    <property type="protein sequence ID" value="KXZ50850.1"/>
    <property type="molecule type" value="Genomic_DNA"/>
</dbReference>
<evidence type="ECO:0000313" key="1">
    <source>
        <dbReference type="EMBL" id="KXZ50850.1"/>
    </source>
</evidence>
<dbReference type="Proteomes" id="UP000075714">
    <property type="component" value="Unassembled WGS sequence"/>
</dbReference>
<organism evidence="1 2">
    <name type="scientific">Gonium pectorale</name>
    <name type="common">Green alga</name>
    <dbReference type="NCBI Taxonomy" id="33097"/>
    <lineage>
        <taxon>Eukaryota</taxon>
        <taxon>Viridiplantae</taxon>
        <taxon>Chlorophyta</taxon>
        <taxon>core chlorophytes</taxon>
        <taxon>Chlorophyceae</taxon>
        <taxon>CS clade</taxon>
        <taxon>Chlamydomonadales</taxon>
        <taxon>Volvocaceae</taxon>
        <taxon>Gonium</taxon>
    </lineage>
</organism>
<dbReference type="OrthoDB" id="533143at2759"/>
<reference evidence="2" key="1">
    <citation type="journal article" date="2016" name="Nat. Commun.">
        <title>The Gonium pectorale genome demonstrates co-option of cell cycle regulation during the evolution of multicellularity.</title>
        <authorList>
            <person name="Hanschen E.R."/>
            <person name="Marriage T.N."/>
            <person name="Ferris P.J."/>
            <person name="Hamaji T."/>
            <person name="Toyoda A."/>
            <person name="Fujiyama A."/>
            <person name="Neme R."/>
            <person name="Noguchi H."/>
            <person name="Minakuchi Y."/>
            <person name="Suzuki M."/>
            <person name="Kawai-Toyooka H."/>
            <person name="Smith D.R."/>
            <person name="Sparks H."/>
            <person name="Anderson J."/>
            <person name="Bakaric R."/>
            <person name="Luria V."/>
            <person name="Karger A."/>
            <person name="Kirschner M.W."/>
            <person name="Durand P.M."/>
            <person name="Michod R.E."/>
            <person name="Nozaki H."/>
            <person name="Olson B.J."/>
        </authorList>
    </citation>
    <scope>NUCLEOTIDE SEQUENCE [LARGE SCALE GENOMIC DNA]</scope>
    <source>
        <strain evidence="2">NIES-2863</strain>
    </source>
</reference>
<dbReference type="AlphaFoldDB" id="A0A150GNC6"/>
<protein>
    <submittedName>
        <fullName evidence="1">Uncharacterized protein</fullName>
    </submittedName>
</protein>
<proteinExistence type="predicted"/>
<name>A0A150GNC6_GONPE</name>